<protein>
    <submittedName>
        <fullName evidence="1">Uncharacterized protein</fullName>
    </submittedName>
</protein>
<dbReference type="EMBL" id="CP144748">
    <property type="protein sequence ID" value="WVZ70096.1"/>
    <property type="molecule type" value="Genomic_DNA"/>
</dbReference>
<dbReference type="AlphaFoldDB" id="A0AAQ3TBU8"/>
<evidence type="ECO:0000313" key="2">
    <source>
        <dbReference type="Proteomes" id="UP001341281"/>
    </source>
</evidence>
<evidence type="ECO:0000313" key="1">
    <source>
        <dbReference type="EMBL" id="WVZ70096.1"/>
    </source>
</evidence>
<accession>A0AAQ3TBU8</accession>
<organism evidence="1 2">
    <name type="scientific">Paspalum notatum var. saurae</name>
    <dbReference type="NCBI Taxonomy" id="547442"/>
    <lineage>
        <taxon>Eukaryota</taxon>
        <taxon>Viridiplantae</taxon>
        <taxon>Streptophyta</taxon>
        <taxon>Embryophyta</taxon>
        <taxon>Tracheophyta</taxon>
        <taxon>Spermatophyta</taxon>
        <taxon>Magnoliopsida</taxon>
        <taxon>Liliopsida</taxon>
        <taxon>Poales</taxon>
        <taxon>Poaceae</taxon>
        <taxon>PACMAD clade</taxon>
        <taxon>Panicoideae</taxon>
        <taxon>Andropogonodae</taxon>
        <taxon>Paspaleae</taxon>
        <taxon>Paspalinae</taxon>
        <taxon>Paspalum</taxon>
    </lineage>
</organism>
<sequence length="70" mass="8098">MRLHTCWITTRRQPERRGGILGRPNAVTKRGYLKPVRKGKIQETHTRLLKTALEQAEPDSNSYQNIELKG</sequence>
<dbReference type="Proteomes" id="UP001341281">
    <property type="component" value="Chromosome 04"/>
</dbReference>
<keyword evidence="2" id="KW-1185">Reference proteome</keyword>
<name>A0AAQ3TBU8_PASNO</name>
<gene>
    <name evidence="1" type="ORF">U9M48_018792</name>
</gene>
<proteinExistence type="predicted"/>
<reference evidence="1 2" key="1">
    <citation type="submission" date="2024-02" db="EMBL/GenBank/DDBJ databases">
        <title>High-quality chromosome-scale genome assembly of Pensacola bahiagrass (Paspalum notatum Flugge var. saurae).</title>
        <authorList>
            <person name="Vega J.M."/>
            <person name="Podio M."/>
            <person name="Orjuela J."/>
            <person name="Siena L.A."/>
            <person name="Pessino S.C."/>
            <person name="Combes M.C."/>
            <person name="Mariac C."/>
            <person name="Albertini E."/>
            <person name="Pupilli F."/>
            <person name="Ortiz J.P.A."/>
            <person name="Leblanc O."/>
        </authorList>
    </citation>
    <scope>NUCLEOTIDE SEQUENCE [LARGE SCALE GENOMIC DNA]</scope>
    <source>
        <strain evidence="1">R1</strain>
        <tissue evidence="1">Leaf</tissue>
    </source>
</reference>